<dbReference type="PANTHER" id="PTHR10590">
    <property type="entry name" value="SODIUM/NUCLEOSIDE COTRANSPORTER"/>
    <property type="match status" value="1"/>
</dbReference>
<organism evidence="11 12">
    <name type="scientific">Bacillus sonorensis</name>
    <dbReference type="NCBI Taxonomy" id="119858"/>
    <lineage>
        <taxon>Bacteria</taxon>
        <taxon>Bacillati</taxon>
        <taxon>Bacillota</taxon>
        <taxon>Bacilli</taxon>
        <taxon>Bacillales</taxon>
        <taxon>Bacillaceae</taxon>
        <taxon>Bacillus</taxon>
    </lineage>
</organism>
<evidence type="ECO:0000256" key="2">
    <source>
        <dbReference type="ARBA" id="ARBA00009033"/>
    </source>
</evidence>
<comment type="similarity">
    <text evidence="2 7">Belongs to the concentrative nucleoside transporter (CNT) (TC 2.A.41) family.</text>
</comment>
<feature type="transmembrane region" description="Helical" evidence="7">
    <location>
        <begin position="50"/>
        <end position="67"/>
    </location>
</feature>
<gene>
    <name evidence="11" type="ORF">S101395_04119</name>
</gene>
<dbReference type="InterPro" id="IPR008276">
    <property type="entry name" value="C_nuclsd_transpt"/>
</dbReference>
<name>A0ABN5AJI3_9BACI</name>
<feature type="transmembrane region" description="Helical" evidence="7">
    <location>
        <begin position="184"/>
        <end position="206"/>
    </location>
</feature>
<dbReference type="Pfam" id="PF07670">
    <property type="entry name" value="Gate"/>
    <property type="match status" value="1"/>
</dbReference>
<proteinExistence type="inferred from homology"/>
<dbReference type="Pfam" id="PF07662">
    <property type="entry name" value="Nucleos_tra2_C"/>
    <property type="match status" value="1"/>
</dbReference>
<keyword evidence="4 7" id="KW-0812">Transmembrane</keyword>
<reference evidence="11 12" key="1">
    <citation type="submission" date="2017-06" db="EMBL/GenBank/DDBJ databases">
        <title>Genome sequence of Bacillus sonorensis strain SRCM101395.</title>
        <authorList>
            <person name="Cho S.H."/>
        </authorList>
    </citation>
    <scope>NUCLEOTIDE SEQUENCE [LARGE SCALE GENOMIC DNA]</scope>
    <source>
        <strain evidence="11 12">SRCM101395</strain>
    </source>
</reference>
<feature type="transmembrane region" description="Helical" evidence="7">
    <location>
        <begin position="304"/>
        <end position="325"/>
    </location>
</feature>
<evidence type="ECO:0000256" key="1">
    <source>
        <dbReference type="ARBA" id="ARBA00004651"/>
    </source>
</evidence>
<keyword evidence="5 7" id="KW-1133">Transmembrane helix</keyword>
<accession>A0ABN5AJI3</accession>
<dbReference type="Proteomes" id="UP000196877">
    <property type="component" value="Chromosome"/>
</dbReference>
<keyword evidence="12" id="KW-1185">Reference proteome</keyword>
<dbReference type="InterPro" id="IPR011657">
    <property type="entry name" value="CNT_C_dom"/>
</dbReference>
<dbReference type="PANTHER" id="PTHR10590:SF4">
    <property type="entry name" value="SOLUTE CARRIER FAMILY 28 MEMBER 3"/>
    <property type="match status" value="1"/>
</dbReference>
<feature type="transmembrane region" description="Helical" evidence="7">
    <location>
        <begin position="362"/>
        <end position="383"/>
    </location>
</feature>
<feature type="domain" description="Nucleoside transporter/FeoB GTPase Gate" evidence="10">
    <location>
        <begin position="110"/>
        <end position="206"/>
    </location>
</feature>
<dbReference type="NCBIfam" id="TIGR00804">
    <property type="entry name" value="nupC"/>
    <property type="match status" value="1"/>
</dbReference>
<evidence type="ECO:0000256" key="5">
    <source>
        <dbReference type="ARBA" id="ARBA00022989"/>
    </source>
</evidence>
<protein>
    <recommendedName>
        <fullName evidence="7">Nucleoside permease</fullName>
    </recommendedName>
</protein>
<sequence length="423" mass="44546">MINCYLNKSLKILSEVWSLNILWGLLGIIVVFAIAFLLSEHKTKINIRTILIGLAIQLLFGFIVLKWEMGREAFLSFTKSVQHLVNFANEGISFIFGPLLKVGDSPAFALSVLPVIIFFSSLIAVLYHLRIMQVIIRVIGGGLSKLLGTSKTESLSAAANIFVGQTEAPLVIKPFIAGLTKSELFAVMTGGLASVAGSVLFGYALLGVPLEYLLAASFMAAPAGLIMAKMLIPETETAKTTSKDIQMADDEDAANVIDAAAKGASTGLKLALNVGAMLLAFVALIAVLNGILGGIGSWFGFKGLSLEFILGYVFAPLAFVIGVPWHEAVQAGSFIGQKLVLNEFVAYSNFAPMMDHLSAKTVSVISFALCGFANLSSVAILLGGLGGMAPSRRQDIARLGLKAVAAGTLANLLSAAIAGMFIA</sequence>
<evidence type="ECO:0000256" key="7">
    <source>
        <dbReference type="RuleBase" id="RU362018"/>
    </source>
</evidence>
<feature type="transmembrane region" description="Helical" evidence="7">
    <location>
        <begin position="403"/>
        <end position="422"/>
    </location>
</feature>
<feature type="transmembrane region" description="Helical" evidence="7">
    <location>
        <begin position="20"/>
        <end position="38"/>
    </location>
</feature>
<dbReference type="Pfam" id="PF01773">
    <property type="entry name" value="Nucleos_tra2_N"/>
    <property type="match status" value="1"/>
</dbReference>
<feature type="transmembrane region" description="Helical" evidence="7">
    <location>
        <begin position="107"/>
        <end position="127"/>
    </location>
</feature>
<dbReference type="InterPro" id="IPR011642">
    <property type="entry name" value="Gate_dom"/>
</dbReference>
<keyword evidence="7" id="KW-0813">Transport</keyword>
<feature type="domain" description="Concentrative nucleoside transporter C-terminal" evidence="9">
    <location>
        <begin position="212"/>
        <end position="419"/>
    </location>
</feature>
<evidence type="ECO:0000313" key="11">
    <source>
        <dbReference type="EMBL" id="ASB90621.1"/>
    </source>
</evidence>
<evidence type="ECO:0000313" key="12">
    <source>
        <dbReference type="Proteomes" id="UP000196877"/>
    </source>
</evidence>
<comment type="subcellular location">
    <subcellularLocation>
        <location evidence="1">Cell membrane</location>
        <topology evidence="1">Multi-pass membrane protein</topology>
    </subcellularLocation>
</comment>
<evidence type="ECO:0000256" key="4">
    <source>
        <dbReference type="ARBA" id="ARBA00022692"/>
    </source>
</evidence>
<evidence type="ECO:0000256" key="3">
    <source>
        <dbReference type="ARBA" id="ARBA00022475"/>
    </source>
</evidence>
<evidence type="ECO:0000259" key="8">
    <source>
        <dbReference type="Pfam" id="PF01773"/>
    </source>
</evidence>
<dbReference type="InterPro" id="IPR018270">
    <property type="entry name" value="C_nuclsd_transpt_met_bac"/>
</dbReference>
<dbReference type="InterPro" id="IPR002668">
    <property type="entry name" value="CNT_N_dom"/>
</dbReference>
<dbReference type="EMBL" id="CP021920">
    <property type="protein sequence ID" value="ASB90621.1"/>
    <property type="molecule type" value="Genomic_DNA"/>
</dbReference>
<evidence type="ECO:0000259" key="10">
    <source>
        <dbReference type="Pfam" id="PF07670"/>
    </source>
</evidence>
<keyword evidence="6 7" id="KW-0472">Membrane</keyword>
<evidence type="ECO:0000259" key="9">
    <source>
        <dbReference type="Pfam" id="PF07662"/>
    </source>
</evidence>
<keyword evidence="3" id="KW-1003">Cell membrane</keyword>
<feature type="domain" description="Concentrative nucleoside transporter N-terminal" evidence="8">
    <location>
        <begin position="26"/>
        <end position="99"/>
    </location>
</feature>
<evidence type="ECO:0000256" key="6">
    <source>
        <dbReference type="ARBA" id="ARBA00023136"/>
    </source>
</evidence>
<feature type="transmembrane region" description="Helical" evidence="7">
    <location>
        <begin position="270"/>
        <end position="292"/>
    </location>
</feature>